<protein>
    <submittedName>
        <fullName evidence="2">Uncharacterized protein</fullName>
    </submittedName>
</protein>
<evidence type="ECO:0000256" key="1">
    <source>
        <dbReference type="SAM" id="MobiDB-lite"/>
    </source>
</evidence>
<name>A0A067PGE4_9AGAM</name>
<reference evidence="3" key="1">
    <citation type="journal article" date="2014" name="Proc. Natl. Acad. Sci. U.S.A.">
        <title>Extensive sampling of basidiomycete genomes demonstrates inadequacy of the white-rot/brown-rot paradigm for wood decay fungi.</title>
        <authorList>
            <person name="Riley R."/>
            <person name="Salamov A.A."/>
            <person name="Brown D.W."/>
            <person name="Nagy L.G."/>
            <person name="Floudas D."/>
            <person name="Held B.W."/>
            <person name="Levasseur A."/>
            <person name="Lombard V."/>
            <person name="Morin E."/>
            <person name="Otillar R."/>
            <person name="Lindquist E.A."/>
            <person name="Sun H."/>
            <person name="LaButti K.M."/>
            <person name="Schmutz J."/>
            <person name="Jabbour D."/>
            <person name="Luo H."/>
            <person name="Baker S.E."/>
            <person name="Pisabarro A.G."/>
            <person name="Walton J.D."/>
            <person name="Blanchette R.A."/>
            <person name="Henrissat B."/>
            <person name="Martin F."/>
            <person name="Cullen D."/>
            <person name="Hibbett D.S."/>
            <person name="Grigoriev I.V."/>
        </authorList>
    </citation>
    <scope>NUCLEOTIDE SEQUENCE [LARGE SCALE GENOMIC DNA]</scope>
    <source>
        <strain evidence="3">MUCL 33604</strain>
    </source>
</reference>
<keyword evidence="3" id="KW-1185">Reference proteome</keyword>
<dbReference type="InParanoid" id="A0A067PGE4"/>
<organism evidence="2 3">
    <name type="scientific">Jaapia argillacea MUCL 33604</name>
    <dbReference type="NCBI Taxonomy" id="933084"/>
    <lineage>
        <taxon>Eukaryota</taxon>
        <taxon>Fungi</taxon>
        <taxon>Dikarya</taxon>
        <taxon>Basidiomycota</taxon>
        <taxon>Agaricomycotina</taxon>
        <taxon>Agaricomycetes</taxon>
        <taxon>Agaricomycetidae</taxon>
        <taxon>Jaapiales</taxon>
        <taxon>Jaapiaceae</taxon>
        <taxon>Jaapia</taxon>
    </lineage>
</organism>
<sequence length="156" mass="17697">MQRASAFVVPCAPARWWWKSSPVLRVTVQVTLLCLTSVQKQESPQLPQHSHHHVLVFLVFFAPLRNPRLSLIPPGTRDQPLRKLLSVLPSPEWGMRAPGLIFRSVMISNSRQINLKFPQDLSGWATTVFNSLHLILSTRTPNNPPPPPSPRRCARF</sequence>
<feature type="region of interest" description="Disordered" evidence="1">
    <location>
        <begin position="137"/>
        <end position="156"/>
    </location>
</feature>
<dbReference type="Proteomes" id="UP000027265">
    <property type="component" value="Unassembled WGS sequence"/>
</dbReference>
<evidence type="ECO:0000313" key="2">
    <source>
        <dbReference type="EMBL" id="KDQ53874.1"/>
    </source>
</evidence>
<dbReference type="HOGENOM" id="CLU_1686874_0_0_1"/>
<proteinExistence type="predicted"/>
<dbReference type="EMBL" id="KL197731">
    <property type="protein sequence ID" value="KDQ53874.1"/>
    <property type="molecule type" value="Genomic_DNA"/>
</dbReference>
<dbReference type="AlphaFoldDB" id="A0A067PGE4"/>
<evidence type="ECO:0000313" key="3">
    <source>
        <dbReference type="Proteomes" id="UP000027265"/>
    </source>
</evidence>
<accession>A0A067PGE4</accession>
<gene>
    <name evidence="2" type="ORF">JAAARDRAFT_415181</name>
</gene>